<name>A0A811UQS4_CERCA</name>
<evidence type="ECO:0000313" key="2">
    <source>
        <dbReference type="Proteomes" id="UP000606786"/>
    </source>
</evidence>
<organism evidence="1 2">
    <name type="scientific">Ceratitis capitata</name>
    <name type="common">Mediterranean fruit fly</name>
    <name type="synonym">Tephritis capitata</name>
    <dbReference type="NCBI Taxonomy" id="7213"/>
    <lineage>
        <taxon>Eukaryota</taxon>
        <taxon>Metazoa</taxon>
        <taxon>Ecdysozoa</taxon>
        <taxon>Arthropoda</taxon>
        <taxon>Hexapoda</taxon>
        <taxon>Insecta</taxon>
        <taxon>Pterygota</taxon>
        <taxon>Neoptera</taxon>
        <taxon>Endopterygota</taxon>
        <taxon>Diptera</taxon>
        <taxon>Brachycera</taxon>
        <taxon>Muscomorpha</taxon>
        <taxon>Tephritoidea</taxon>
        <taxon>Tephritidae</taxon>
        <taxon>Ceratitis</taxon>
        <taxon>Ceratitis</taxon>
    </lineage>
</organism>
<comment type="caution">
    <text evidence="1">The sequence shown here is derived from an EMBL/GenBank/DDBJ whole genome shotgun (WGS) entry which is preliminary data.</text>
</comment>
<keyword evidence="2" id="KW-1185">Reference proteome</keyword>
<accession>A0A811UQS4</accession>
<gene>
    <name evidence="1" type="ORF">CCAP1982_LOCUS8737</name>
</gene>
<dbReference type="EMBL" id="CAJHJT010000012">
    <property type="protein sequence ID" value="CAD7000245.1"/>
    <property type="molecule type" value="Genomic_DNA"/>
</dbReference>
<reference evidence="1" key="1">
    <citation type="submission" date="2020-11" db="EMBL/GenBank/DDBJ databases">
        <authorList>
            <person name="Whitehead M."/>
        </authorList>
    </citation>
    <scope>NUCLEOTIDE SEQUENCE</scope>
    <source>
        <strain evidence="1">EGII</strain>
    </source>
</reference>
<dbReference type="AlphaFoldDB" id="A0A811UQS4"/>
<sequence length="114" mass="13312">MRNYMPNRVVKLCATKKQQASTKLHTYNKTKNEQSKTQTDAILCLENKRKTPVVRRKANTKRNSKKKTIWQKYNNKKGTKENSTMVKVMIQKYTKTATKLLPNIFLHAYECACA</sequence>
<protein>
    <submittedName>
        <fullName evidence="1">(Mediterranean fruit fly) hypothetical protein</fullName>
    </submittedName>
</protein>
<proteinExistence type="predicted"/>
<evidence type="ECO:0000313" key="1">
    <source>
        <dbReference type="EMBL" id="CAD7000245.1"/>
    </source>
</evidence>
<dbReference type="Proteomes" id="UP000606786">
    <property type="component" value="Unassembled WGS sequence"/>
</dbReference>